<feature type="region of interest" description="Disordered" evidence="1">
    <location>
        <begin position="296"/>
        <end position="322"/>
    </location>
</feature>
<keyword evidence="5" id="KW-1185">Reference proteome</keyword>
<dbReference type="Proteomes" id="UP000811609">
    <property type="component" value="Chromosome 16"/>
</dbReference>
<evidence type="ECO:0000256" key="1">
    <source>
        <dbReference type="SAM" id="MobiDB-lite"/>
    </source>
</evidence>
<comment type="caution">
    <text evidence="4">The sequence shown here is derived from an EMBL/GenBank/DDBJ whole genome shotgun (WGS) entry which is preliminary data.</text>
</comment>
<feature type="compositionally biased region" description="Acidic residues" evidence="1">
    <location>
        <begin position="182"/>
        <end position="202"/>
    </location>
</feature>
<name>A0A8T1N506_CARIL</name>
<dbReference type="InterPro" id="IPR025520">
    <property type="entry name" value="DUF4408"/>
</dbReference>
<protein>
    <recommendedName>
        <fullName evidence="3">DUF4408 domain-containing protein</fullName>
    </recommendedName>
</protein>
<feature type="transmembrane region" description="Helical" evidence="2">
    <location>
        <begin position="20"/>
        <end position="38"/>
    </location>
</feature>
<organism evidence="4 5">
    <name type="scientific">Carya illinoinensis</name>
    <name type="common">Pecan</name>
    <dbReference type="NCBI Taxonomy" id="32201"/>
    <lineage>
        <taxon>Eukaryota</taxon>
        <taxon>Viridiplantae</taxon>
        <taxon>Streptophyta</taxon>
        <taxon>Embryophyta</taxon>
        <taxon>Tracheophyta</taxon>
        <taxon>Spermatophyta</taxon>
        <taxon>Magnoliopsida</taxon>
        <taxon>eudicotyledons</taxon>
        <taxon>Gunneridae</taxon>
        <taxon>Pentapetalae</taxon>
        <taxon>rosids</taxon>
        <taxon>fabids</taxon>
        <taxon>Fagales</taxon>
        <taxon>Juglandaceae</taxon>
        <taxon>Carya</taxon>
    </lineage>
</organism>
<proteinExistence type="predicted"/>
<evidence type="ECO:0000259" key="3">
    <source>
        <dbReference type="Pfam" id="PF14364"/>
    </source>
</evidence>
<gene>
    <name evidence="4" type="ORF">CIPAW_16G028400</name>
</gene>
<dbReference type="PANTHER" id="PTHR33098:SF53">
    <property type="entry name" value="OS05G0540900 PROTEIN"/>
    <property type="match status" value="1"/>
</dbReference>
<evidence type="ECO:0000256" key="2">
    <source>
        <dbReference type="SAM" id="Phobius"/>
    </source>
</evidence>
<sequence length="392" mass="45112">MFEESMSPTASIWASMNSWFTPAVFFVVVNLMIGTIAITSRLGNQKHQGAGAEAEAEAEASQEYRQHRQLARSPSVLQRLKSINFFYAYRSQEPANTCEKSPESESHFDFKFKQLHEREQPQLPRSTSLLQRLKSINLRSYQSPEPSAPESPDTAISATATSDLHKTREFDINFTTLQQPLENEEEEQSLEENEDEDEEQDQYPDQTMSEIYGRLQGTHATKRSTPQSPTTAITANATSDFLKNHEFDTHFTTLQKPLENEEEEEEQSQQEDEYKEQDQYADQTMNDIYDRLQVTHATKPASDEVPRKPKRKMKKSVSAKLAASQHFEEYDMVEARRPATVREGKVVATEDNEEVDSKADDFINNFKNQLKLQRMNSILRNNEEDHRRLSGN</sequence>
<feature type="domain" description="DUF4408" evidence="3">
    <location>
        <begin position="11"/>
        <end position="42"/>
    </location>
</feature>
<feature type="compositionally biased region" description="Basic residues" evidence="1">
    <location>
        <begin position="308"/>
        <end position="317"/>
    </location>
</feature>
<accession>A0A8T1N506</accession>
<feature type="region of interest" description="Disordered" evidence="1">
    <location>
        <begin position="255"/>
        <end position="278"/>
    </location>
</feature>
<dbReference type="EMBL" id="CM031824">
    <property type="protein sequence ID" value="KAG6624458.1"/>
    <property type="molecule type" value="Genomic_DNA"/>
</dbReference>
<feature type="region of interest" description="Disordered" evidence="1">
    <location>
        <begin position="49"/>
        <end position="71"/>
    </location>
</feature>
<feature type="region of interest" description="Disordered" evidence="1">
    <location>
        <begin position="177"/>
        <end position="203"/>
    </location>
</feature>
<reference evidence="4" key="1">
    <citation type="submission" date="2020-12" db="EMBL/GenBank/DDBJ databases">
        <title>WGS assembly of Carya illinoinensis cv. Pawnee.</title>
        <authorList>
            <person name="Platts A."/>
            <person name="Shu S."/>
            <person name="Wright S."/>
            <person name="Barry K."/>
            <person name="Edger P."/>
            <person name="Pires J.C."/>
            <person name="Schmutz J."/>
        </authorList>
    </citation>
    <scope>NUCLEOTIDE SEQUENCE</scope>
    <source>
        <tissue evidence="4">Leaf</tissue>
    </source>
</reference>
<evidence type="ECO:0000313" key="4">
    <source>
        <dbReference type="EMBL" id="KAG6624458.1"/>
    </source>
</evidence>
<dbReference type="Pfam" id="PF05553">
    <property type="entry name" value="DUF761"/>
    <property type="match status" value="1"/>
</dbReference>
<keyword evidence="2" id="KW-0812">Transmembrane</keyword>
<dbReference type="Pfam" id="PF14364">
    <property type="entry name" value="DUF4408"/>
    <property type="match status" value="1"/>
</dbReference>
<dbReference type="PANTHER" id="PTHR33098">
    <property type="entry name" value="COTTON FIBER (DUF761)"/>
    <property type="match status" value="1"/>
</dbReference>
<dbReference type="AlphaFoldDB" id="A0A8T1N506"/>
<keyword evidence="2" id="KW-1133">Transmembrane helix</keyword>
<keyword evidence="2" id="KW-0472">Membrane</keyword>
<dbReference type="InterPro" id="IPR008480">
    <property type="entry name" value="DUF761_pln"/>
</dbReference>
<feature type="compositionally biased region" description="Acidic residues" evidence="1">
    <location>
        <begin position="260"/>
        <end position="275"/>
    </location>
</feature>
<evidence type="ECO:0000313" key="5">
    <source>
        <dbReference type="Proteomes" id="UP000811609"/>
    </source>
</evidence>